<reference evidence="1" key="2">
    <citation type="journal article" date="2004" name="Genome Res.">
        <title>Gene loss and movement in the maize genome.</title>
        <authorList>
            <person name="Lai J."/>
            <person name="Ma J."/>
            <person name="Swigonova Z."/>
            <person name="Ramakrishna W."/>
            <person name="Linton E."/>
            <person name="Llaca V."/>
            <person name="Tanyolac B."/>
            <person name="Park Y.J."/>
            <person name="Jeong O.Y."/>
            <person name="Bennetzen J.L."/>
            <person name="Messing J."/>
        </authorList>
    </citation>
    <scope>NUCLEOTIDE SEQUENCE</scope>
</reference>
<dbReference type="AlphaFoldDB" id="Q8S480"/>
<reference evidence="1" key="3">
    <citation type="journal article" date="2005" name="Genetics">
        <title>Structure and evolution of the r/b chromosomal regions in rice, maize, and sorghum.</title>
        <authorList>
            <person name="Swigonova Z."/>
            <person name="Bennetzen J.L."/>
            <person name="Messing J."/>
        </authorList>
    </citation>
    <scope>NUCLEOTIDE SEQUENCE</scope>
</reference>
<organism evidence="1">
    <name type="scientific">Zea mays</name>
    <name type="common">Maize</name>
    <dbReference type="NCBI Taxonomy" id="4577"/>
    <lineage>
        <taxon>Eukaryota</taxon>
        <taxon>Viridiplantae</taxon>
        <taxon>Streptophyta</taxon>
        <taxon>Embryophyta</taxon>
        <taxon>Tracheophyta</taxon>
        <taxon>Spermatophyta</taxon>
        <taxon>Magnoliopsida</taxon>
        <taxon>Liliopsida</taxon>
        <taxon>Poales</taxon>
        <taxon>Poaceae</taxon>
        <taxon>PACMAD clade</taxon>
        <taxon>Panicoideae</taxon>
        <taxon>Andropogonodae</taxon>
        <taxon>Andropogoneae</taxon>
        <taxon>Tripsacinae</taxon>
        <taxon>Zea</taxon>
    </lineage>
</organism>
<proteinExistence type="predicted"/>
<accession>Q8S480</accession>
<sequence>MELIEGELGRFAMKKGEGPQAWLKSLMNQVRNYGSKKWTDHEVIQLMLRSFTVIGPTLVSLIHENPRYKKMVHEEVLGKFVSHQMMVKDAKCIGDLAHGNTSSTKS</sequence>
<protein>
    <submittedName>
        <fullName evidence="1">Putative gag protein</fullName>
    </submittedName>
</protein>
<dbReference type="EMBL" id="AF466202">
    <property type="protein sequence ID" value="AAL75482.1"/>
    <property type="molecule type" value="Genomic_DNA"/>
</dbReference>
<name>Q8S480_MAIZE</name>
<evidence type="ECO:0000313" key="1">
    <source>
        <dbReference type="EMBL" id="AAL75482.1"/>
    </source>
</evidence>
<reference evidence="1" key="1">
    <citation type="journal article" date="2004" name="Genome Res.">
        <title>Close split of sorghum and maize genome progenitors.</title>
        <authorList>
            <person name="Swigonova Z."/>
            <person name="Lai J."/>
            <person name="Ma J."/>
            <person name="Ramakrishna W."/>
            <person name="Llaca V."/>
            <person name="Bennetzen J.L."/>
            <person name="Messing J."/>
        </authorList>
    </citation>
    <scope>NUCLEOTIDE SEQUENCE</scope>
</reference>
<gene>
    <name evidence="1" type="ORF">Z138B04.9</name>
</gene>